<organism evidence="7 8">
    <name type="scientific">Polaribacter pacificus</name>
    <dbReference type="NCBI Taxonomy" id="1775173"/>
    <lineage>
        <taxon>Bacteria</taxon>
        <taxon>Pseudomonadati</taxon>
        <taxon>Bacteroidota</taxon>
        <taxon>Flavobacteriia</taxon>
        <taxon>Flavobacteriales</taxon>
        <taxon>Flavobacteriaceae</taxon>
    </lineage>
</organism>
<dbReference type="Proteomes" id="UP000633278">
    <property type="component" value="Unassembled WGS sequence"/>
</dbReference>
<comment type="caution">
    <text evidence="7">The sequence shown here is derived from an EMBL/GenBank/DDBJ whole genome shotgun (WGS) entry which is preliminary data.</text>
</comment>
<proteinExistence type="predicted"/>
<dbReference type="GO" id="GO:0015920">
    <property type="term" value="P:lipopolysaccharide transport"/>
    <property type="evidence" value="ECO:0007669"/>
    <property type="project" value="TreeGrafter"/>
</dbReference>
<evidence type="ECO:0000313" key="8">
    <source>
        <dbReference type="Proteomes" id="UP000633278"/>
    </source>
</evidence>
<evidence type="ECO:0000256" key="2">
    <source>
        <dbReference type="ARBA" id="ARBA00022475"/>
    </source>
</evidence>
<name>A0A917MCB0_9FLAO</name>
<reference evidence="7" key="2">
    <citation type="submission" date="2020-09" db="EMBL/GenBank/DDBJ databases">
        <authorList>
            <person name="Sun Q."/>
            <person name="Zhou Y."/>
        </authorList>
    </citation>
    <scope>NUCLEOTIDE SEQUENCE</scope>
    <source>
        <strain evidence="7">CGMCC 1.15763</strain>
    </source>
</reference>
<dbReference type="PANTHER" id="PTHR33529:SF8">
    <property type="entry name" value="PERMEASE, YJGP_YJGQ FAMILY"/>
    <property type="match status" value="1"/>
</dbReference>
<feature type="transmembrane region" description="Helical" evidence="6">
    <location>
        <begin position="279"/>
        <end position="296"/>
    </location>
</feature>
<dbReference type="InterPro" id="IPR005495">
    <property type="entry name" value="LptG/LptF_permease"/>
</dbReference>
<reference evidence="7" key="1">
    <citation type="journal article" date="2014" name="Int. J. Syst. Evol. Microbiol.">
        <title>Complete genome sequence of Corynebacterium casei LMG S-19264T (=DSM 44701T), isolated from a smear-ripened cheese.</title>
        <authorList>
            <consortium name="US DOE Joint Genome Institute (JGI-PGF)"/>
            <person name="Walter F."/>
            <person name="Albersmeier A."/>
            <person name="Kalinowski J."/>
            <person name="Ruckert C."/>
        </authorList>
    </citation>
    <scope>NUCLEOTIDE SEQUENCE</scope>
    <source>
        <strain evidence="7">CGMCC 1.15763</strain>
    </source>
</reference>
<keyword evidence="3 6" id="KW-0812">Transmembrane</keyword>
<protein>
    <submittedName>
        <fullName evidence="7">Membrane protein</fullName>
    </submittedName>
</protein>
<evidence type="ECO:0000256" key="3">
    <source>
        <dbReference type="ARBA" id="ARBA00022692"/>
    </source>
</evidence>
<dbReference type="AlphaFoldDB" id="A0A917MCB0"/>
<dbReference type="EMBL" id="BMJW01000001">
    <property type="protein sequence ID" value="GGG88278.1"/>
    <property type="molecule type" value="Genomic_DNA"/>
</dbReference>
<accession>A0A917MCB0</accession>
<dbReference type="GO" id="GO:0043190">
    <property type="term" value="C:ATP-binding cassette (ABC) transporter complex"/>
    <property type="evidence" value="ECO:0007669"/>
    <property type="project" value="TreeGrafter"/>
</dbReference>
<dbReference type="PANTHER" id="PTHR33529">
    <property type="entry name" value="SLR0882 PROTEIN-RELATED"/>
    <property type="match status" value="1"/>
</dbReference>
<feature type="transmembrane region" description="Helical" evidence="6">
    <location>
        <begin position="74"/>
        <end position="96"/>
    </location>
</feature>
<keyword evidence="5 6" id="KW-0472">Membrane</keyword>
<feature type="transmembrane region" description="Helical" evidence="6">
    <location>
        <begin position="32"/>
        <end position="53"/>
    </location>
</feature>
<gene>
    <name evidence="7" type="ORF">GCM10011416_00670</name>
</gene>
<keyword evidence="8" id="KW-1185">Reference proteome</keyword>
<evidence type="ECO:0000313" key="7">
    <source>
        <dbReference type="EMBL" id="GGG88278.1"/>
    </source>
</evidence>
<keyword evidence="2" id="KW-1003">Cell membrane</keyword>
<feature type="transmembrane region" description="Helical" evidence="6">
    <location>
        <begin position="316"/>
        <end position="333"/>
    </location>
</feature>
<dbReference type="Pfam" id="PF03739">
    <property type="entry name" value="LptF_LptG"/>
    <property type="match status" value="1"/>
</dbReference>
<evidence type="ECO:0000256" key="4">
    <source>
        <dbReference type="ARBA" id="ARBA00022989"/>
    </source>
</evidence>
<comment type="subcellular location">
    <subcellularLocation>
        <location evidence="1">Cell membrane</location>
        <topology evidence="1">Multi-pass membrane protein</topology>
    </subcellularLocation>
</comment>
<evidence type="ECO:0000256" key="6">
    <source>
        <dbReference type="SAM" id="Phobius"/>
    </source>
</evidence>
<feature type="transmembrane region" description="Helical" evidence="6">
    <location>
        <begin position="254"/>
        <end position="272"/>
    </location>
</feature>
<keyword evidence="4 6" id="KW-1133">Transmembrane helix</keyword>
<sequence length="335" mass="38199">MAIDIAEKIDKFLNSDTITLVEIVYDYYLNFIIYYVNTFMPLALFVAVIFFTSKLSNNTEIIAINNAKISFTRFLYPYMLGATMVTLLALLMNHFVVPNSSKVRKGFENTYLVKKKYSDNQVKQFSLQLSDSTYMYLQTYDLRNNSGYNFSTEVYDGLTLSYKLTADLIKWIDKDSLFRLSNYQIRRINKNAKDSVFKGATLDTVFPFTPKDFVYKAALAQEMPSDELIEFINTSKKRGVKNLNAYLVELHKRTSLPVASYFLTIIAVALAFRKRRGGTGVNLAVGFGLMFVYIFFLKVSEVLGAVAGANSLLSVWVPNMVFGLLALFLYINARK</sequence>
<evidence type="ECO:0000256" key="5">
    <source>
        <dbReference type="ARBA" id="ARBA00023136"/>
    </source>
</evidence>
<evidence type="ECO:0000256" key="1">
    <source>
        <dbReference type="ARBA" id="ARBA00004651"/>
    </source>
</evidence>